<evidence type="ECO:0000313" key="8">
    <source>
        <dbReference type="EMBL" id="EXJ86492.1"/>
    </source>
</evidence>
<evidence type="ECO:0000256" key="1">
    <source>
        <dbReference type="ARBA" id="ARBA00001974"/>
    </source>
</evidence>
<dbReference type="AlphaFoldDB" id="W9Y116"/>
<dbReference type="InterPro" id="IPR002938">
    <property type="entry name" value="FAD-bd"/>
</dbReference>
<dbReference type="Proteomes" id="UP000019478">
    <property type="component" value="Unassembled WGS sequence"/>
</dbReference>
<comment type="caution">
    <text evidence="8">The sequence shown here is derived from an EMBL/GenBank/DDBJ whole genome shotgun (WGS) entry which is preliminary data.</text>
</comment>
<organism evidence="8 9">
    <name type="scientific">Capronia epimyces CBS 606.96</name>
    <dbReference type="NCBI Taxonomy" id="1182542"/>
    <lineage>
        <taxon>Eukaryota</taxon>
        <taxon>Fungi</taxon>
        <taxon>Dikarya</taxon>
        <taxon>Ascomycota</taxon>
        <taxon>Pezizomycotina</taxon>
        <taxon>Eurotiomycetes</taxon>
        <taxon>Chaetothyriomycetidae</taxon>
        <taxon>Chaetothyriales</taxon>
        <taxon>Herpotrichiellaceae</taxon>
        <taxon>Capronia</taxon>
    </lineage>
</organism>
<dbReference type="GO" id="GO:0071949">
    <property type="term" value="F:FAD binding"/>
    <property type="evidence" value="ECO:0007669"/>
    <property type="project" value="InterPro"/>
</dbReference>
<dbReference type="PRINTS" id="PR00420">
    <property type="entry name" value="RNGMNOXGNASE"/>
</dbReference>
<name>W9Y116_9EURO</name>
<accession>W9Y116</accession>
<evidence type="ECO:0000256" key="6">
    <source>
        <dbReference type="ARBA" id="ARBA00023033"/>
    </source>
</evidence>
<dbReference type="STRING" id="1182542.W9Y116"/>
<dbReference type="EMBL" id="AMGY01000003">
    <property type="protein sequence ID" value="EXJ86492.1"/>
    <property type="molecule type" value="Genomic_DNA"/>
</dbReference>
<dbReference type="SUPFAM" id="SSF51905">
    <property type="entry name" value="FAD/NAD(P)-binding domain"/>
    <property type="match status" value="1"/>
</dbReference>
<dbReference type="eggNOG" id="KOG2614">
    <property type="taxonomic scope" value="Eukaryota"/>
</dbReference>
<dbReference type="OrthoDB" id="16820at2759"/>
<dbReference type="GO" id="GO:0004497">
    <property type="term" value="F:monooxygenase activity"/>
    <property type="evidence" value="ECO:0007669"/>
    <property type="project" value="UniProtKB-KW"/>
</dbReference>
<keyword evidence="5" id="KW-0560">Oxidoreductase</keyword>
<sequence length="486" mass="54261">MADACNGPSPTPPVQRHPETGITAVIVGGGVGGIMTALECWRKGIQVRIFERMVVLLISIYHAGDFFSIGPSACKVFEHWPAMKEENEATSYDFWLSYHKQTGEHIYGPAPLAIVTTNEAGETTTNTIRIHRHLRSKFQNILLRQLAATGMVVEYNHRAVRYHETDDKANVEFDNGVRVEADLVIAADGVGTKSFEVVTGKELRARSSGYAIYRTAYPVEFAVADPDVDRRFAILPNGQSPAEMWVGPDMHLFISRTEDTFSWSVTHKDTADSAETWYGTHSKCTPADVIQCLETSLGSCPDILQKVFNTTPEDRLVDWKLLWRDPQPQWTSPRGRVVQLGDAAHTFLPSSGNGATQAMEDAMSLASCLEIGGQSNIPMALRVHNLLRAERVSCCQLLGFRNQAQRHHTNWDLVAENPRAIKESYDRWLWAHDAEQYAYENYGKAFQHLITGAPFTNTNAAPGYVYRPWNIDELLAKQDAGIPIEV</sequence>
<dbReference type="HOGENOM" id="CLU_009665_19_1_1"/>
<evidence type="ECO:0000256" key="5">
    <source>
        <dbReference type="ARBA" id="ARBA00023002"/>
    </source>
</evidence>
<dbReference type="GeneID" id="19167571"/>
<proteinExistence type="inferred from homology"/>
<gene>
    <name evidence="8" type="ORF">A1O3_03443</name>
</gene>
<dbReference type="Pfam" id="PF01494">
    <property type="entry name" value="FAD_binding_3"/>
    <property type="match status" value="1"/>
</dbReference>
<dbReference type="InterPro" id="IPR050493">
    <property type="entry name" value="FAD-dep_Monooxygenase_BioMet"/>
</dbReference>
<comment type="cofactor">
    <cofactor evidence="1">
        <name>FAD</name>
        <dbReference type="ChEBI" id="CHEBI:57692"/>
    </cofactor>
</comment>
<comment type="similarity">
    <text evidence="2">Belongs to the paxM FAD-dependent monooxygenase family.</text>
</comment>
<protein>
    <recommendedName>
        <fullName evidence="7">FAD-binding domain-containing protein</fullName>
    </recommendedName>
</protein>
<dbReference type="RefSeq" id="XP_007731771.1">
    <property type="nucleotide sequence ID" value="XM_007733581.1"/>
</dbReference>
<reference evidence="8 9" key="1">
    <citation type="submission" date="2013-03" db="EMBL/GenBank/DDBJ databases">
        <title>The Genome Sequence of Capronia epimyces CBS 606.96.</title>
        <authorList>
            <consortium name="The Broad Institute Genomics Platform"/>
            <person name="Cuomo C."/>
            <person name="de Hoog S."/>
            <person name="Gorbushina A."/>
            <person name="Walker B."/>
            <person name="Young S.K."/>
            <person name="Zeng Q."/>
            <person name="Gargeya S."/>
            <person name="Fitzgerald M."/>
            <person name="Haas B."/>
            <person name="Abouelleil A."/>
            <person name="Allen A.W."/>
            <person name="Alvarado L."/>
            <person name="Arachchi H.M."/>
            <person name="Berlin A.M."/>
            <person name="Chapman S.B."/>
            <person name="Gainer-Dewar J."/>
            <person name="Goldberg J."/>
            <person name="Griggs A."/>
            <person name="Gujja S."/>
            <person name="Hansen M."/>
            <person name="Howarth C."/>
            <person name="Imamovic A."/>
            <person name="Ireland A."/>
            <person name="Larimer J."/>
            <person name="McCowan C."/>
            <person name="Murphy C."/>
            <person name="Pearson M."/>
            <person name="Poon T.W."/>
            <person name="Priest M."/>
            <person name="Roberts A."/>
            <person name="Saif S."/>
            <person name="Shea T."/>
            <person name="Sisk P."/>
            <person name="Sykes S."/>
            <person name="Wortman J."/>
            <person name="Nusbaum C."/>
            <person name="Birren B."/>
        </authorList>
    </citation>
    <scope>NUCLEOTIDE SEQUENCE [LARGE SCALE GENOMIC DNA]</scope>
    <source>
        <strain evidence="8 9">CBS 606.96</strain>
    </source>
</reference>
<dbReference type="PANTHER" id="PTHR13789:SF315">
    <property type="entry name" value="FAD-DEPENDENT MONOOXYGENASE MDPD"/>
    <property type="match status" value="1"/>
</dbReference>
<keyword evidence="3" id="KW-0285">Flavoprotein</keyword>
<evidence type="ECO:0000259" key="7">
    <source>
        <dbReference type="Pfam" id="PF01494"/>
    </source>
</evidence>
<dbReference type="PANTHER" id="PTHR13789">
    <property type="entry name" value="MONOOXYGENASE"/>
    <property type="match status" value="1"/>
</dbReference>
<keyword evidence="9" id="KW-1185">Reference proteome</keyword>
<feature type="domain" description="FAD-binding" evidence="7">
    <location>
        <begin position="133"/>
        <end position="369"/>
    </location>
</feature>
<keyword evidence="4" id="KW-0274">FAD</keyword>
<keyword evidence="6" id="KW-0503">Monooxygenase</keyword>
<evidence type="ECO:0000313" key="9">
    <source>
        <dbReference type="Proteomes" id="UP000019478"/>
    </source>
</evidence>
<evidence type="ECO:0000256" key="3">
    <source>
        <dbReference type="ARBA" id="ARBA00022630"/>
    </source>
</evidence>
<evidence type="ECO:0000256" key="4">
    <source>
        <dbReference type="ARBA" id="ARBA00022827"/>
    </source>
</evidence>
<dbReference type="Gene3D" id="3.50.50.60">
    <property type="entry name" value="FAD/NAD(P)-binding domain"/>
    <property type="match status" value="1"/>
</dbReference>
<dbReference type="InterPro" id="IPR036188">
    <property type="entry name" value="FAD/NAD-bd_sf"/>
</dbReference>
<evidence type="ECO:0000256" key="2">
    <source>
        <dbReference type="ARBA" id="ARBA00007992"/>
    </source>
</evidence>